<dbReference type="InterPro" id="IPR004383">
    <property type="entry name" value="rRNA_lsu_MTrfase_RlmN/Cfr"/>
</dbReference>
<comment type="function">
    <text evidence="14">Specifically methylates position 2 of adenine 2503 in 23S rRNA and position 2 of adenine 37 in tRNAs.</text>
</comment>
<dbReference type="CDD" id="cd01335">
    <property type="entry name" value="Radical_SAM"/>
    <property type="match status" value="1"/>
</dbReference>
<dbReference type="KEGG" id="pprf:DPRO_2184"/>
<dbReference type="Gene3D" id="1.10.150.530">
    <property type="match status" value="1"/>
</dbReference>
<keyword evidence="4 14" id="KW-0963">Cytoplasm</keyword>
<evidence type="ECO:0000256" key="5">
    <source>
        <dbReference type="ARBA" id="ARBA00022552"/>
    </source>
</evidence>
<feature type="binding site" evidence="14">
    <location>
        <position position="201"/>
    </location>
    <ligand>
        <name>S-adenosyl-L-methionine</name>
        <dbReference type="ChEBI" id="CHEBI:59789"/>
    </ligand>
</feature>
<keyword evidence="12 14" id="KW-0411">Iron-sulfur</keyword>
<keyword evidence="13 14" id="KW-1015">Disulfide bond</keyword>
<dbReference type="EC" id="2.1.1.192" evidence="14"/>
<evidence type="ECO:0000256" key="10">
    <source>
        <dbReference type="ARBA" id="ARBA00022723"/>
    </source>
</evidence>
<evidence type="ECO:0000256" key="4">
    <source>
        <dbReference type="ARBA" id="ARBA00022490"/>
    </source>
</evidence>
<name>A0A2C8F962_9BACT</name>
<evidence type="ECO:0000256" key="1">
    <source>
        <dbReference type="ARBA" id="ARBA00004496"/>
    </source>
</evidence>
<keyword evidence="10 14" id="KW-0479">Metal-binding</keyword>
<dbReference type="GO" id="GO:0000049">
    <property type="term" value="F:tRNA binding"/>
    <property type="evidence" value="ECO:0007669"/>
    <property type="project" value="UniProtKB-UniRule"/>
</dbReference>
<dbReference type="PANTHER" id="PTHR30544:SF5">
    <property type="entry name" value="RADICAL SAM CORE DOMAIN-CONTAINING PROTEIN"/>
    <property type="match status" value="1"/>
</dbReference>
<evidence type="ECO:0000256" key="14">
    <source>
        <dbReference type="HAMAP-Rule" id="MF_01849"/>
    </source>
</evidence>
<dbReference type="InterPro" id="IPR058240">
    <property type="entry name" value="rSAM_sf"/>
</dbReference>
<feature type="binding site" evidence="14">
    <location>
        <begin position="223"/>
        <end position="225"/>
    </location>
    <ligand>
        <name>S-adenosyl-L-methionine</name>
        <dbReference type="ChEBI" id="CHEBI:59789"/>
    </ligand>
</feature>
<keyword evidence="7 14" id="KW-0808">Transferase</keyword>
<dbReference type="GO" id="GO:0070040">
    <property type="term" value="F:rRNA (adenine(2503)-C2-)-methyltransferase activity"/>
    <property type="evidence" value="ECO:0007669"/>
    <property type="project" value="UniProtKB-UniRule"/>
</dbReference>
<evidence type="ECO:0000256" key="7">
    <source>
        <dbReference type="ARBA" id="ARBA00022679"/>
    </source>
</evidence>
<evidence type="ECO:0000313" key="16">
    <source>
        <dbReference type="EMBL" id="SOB59088.1"/>
    </source>
</evidence>
<feature type="binding site" evidence="14">
    <location>
        <position position="118"/>
    </location>
    <ligand>
        <name>[4Fe-4S] cluster</name>
        <dbReference type="ChEBI" id="CHEBI:49883"/>
        <note>4Fe-4S-S-AdoMet</note>
    </ligand>
</feature>
<comment type="caution">
    <text evidence="14">Lacks conserved residue(s) required for the propagation of feature annotation.</text>
</comment>
<evidence type="ECO:0000256" key="6">
    <source>
        <dbReference type="ARBA" id="ARBA00022603"/>
    </source>
</evidence>
<dbReference type="PROSITE" id="PS51918">
    <property type="entry name" value="RADICAL_SAM"/>
    <property type="match status" value="1"/>
</dbReference>
<dbReference type="GO" id="GO:0005737">
    <property type="term" value="C:cytoplasm"/>
    <property type="evidence" value="ECO:0007669"/>
    <property type="project" value="UniProtKB-SubCell"/>
</dbReference>
<dbReference type="HAMAP" id="MF_01849">
    <property type="entry name" value="RNA_methyltr_RlmN"/>
    <property type="match status" value="1"/>
</dbReference>
<dbReference type="Pfam" id="PF04055">
    <property type="entry name" value="Radical_SAM"/>
    <property type="match status" value="1"/>
</dbReference>
<dbReference type="Proteomes" id="UP000219215">
    <property type="component" value="Chromosome DPRO"/>
</dbReference>
<comment type="similarity">
    <text evidence="2 14">Belongs to the radical SAM superfamily. RlmN family.</text>
</comment>
<keyword evidence="5 14" id="KW-0698">rRNA processing</keyword>
<dbReference type="GO" id="GO:0019843">
    <property type="term" value="F:rRNA binding"/>
    <property type="evidence" value="ECO:0007669"/>
    <property type="project" value="UniProtKB-UniRule"/>
</dbReference>
<accession>A0A2C8F962</accession>
<evidence type="ECO:0000256" key="11">
    <source>
        <dbReference type="ARBA" id="ARBA00023004"/>
    </source>
</evidence>
<dbReference type="PANTHER" id="PTHR30544">
    <property type="entry name" value="23S RRNA METHYLTRANSFERASE"/>
    <property type="match status" value="1"/>
</dbReference>
<dbReference type="InterPro" id="IPR007197">
    <property type="entry name" value="rSAM"/>
</dbReference>
<comment type="cofactor">
    <cofactor evidence="14">
        <name>[4Fe-4S] cluster</name>
        <dbReference type="ChEBI" id="CHEBI:49883"/>
    </cofactor>
    <text evidence="14">Binds 1 [4Fe-4S] cluster. The cluster is coordinated with 3 cysteines and an exchangeable S-adenosyl-L-methionine.</text>
</comment>
<dbReference type="EMBL" id="LT907975">
    <property type="protein sequence ID" value="SOB59088.1"/>
    <property type="molecule type" value="Genomic_DNA"/>
</dbReference>
<evidence type="ECO:0000256" key="8">
    <source>
        <dbReference type="ARBA" id="ARBA00022691"/>
    </source>
</evidence>
<dbReference type="Gene3D" id="3.20.20.70">
    <property type="entry name" value="Aldolase class I"/>
    <property type="match status" value="1"/>
</dbReference>
<dbReference type="Pfam" id="PF21016">
    <property type="entry name" value="RlmN_N"/>
    <property type="match status" value="1"/>
</dbReference>
<feature type="binding site" evidence="14">
    <location>
        <begin position="169"/>
        <end position="170"/>
    </location>
    <ligand>
        <name>S-adenosyl-L-methionine</name>
        <dbReference type="ChEBI" id="CHEBI:59789"/>
    </ligand>
</feature>
<feature type="binding site" evidence="14">
    <location>
        <position position="299"/>
    </location>
    <ligand>
        <name>S-adenosyl-L-methionine</name>
        <dbReference type="ChEBI" id="CHEBI:59789"/>
    </ligand>
</feature>
<gene>
    <name evidence="14 16" type="primary">rlmN</name>
    <name evidence="16" type="ORF">DPRO_2184</name>
</gene>
<evidence type="ECO:0000256" key="2">
    <source>
        <dbReference type="ARBA" id="ARBA00007544"/>
    </source>
</evidence>
<dbReference type="SFLD" id="SFLDS00029">
    <property type="entry name" value="Radical_SAM"/>
    <property type="match status" value="1"/>
</dbReference>
<dbReference type="InterPro" id="IPR013785">
    <property type="entry name" value="Aldolase_TIM"/>
</dbReference>
<feature type="domain" description="Radical SAM core" evidence="15">
    <location>
        <begin position="104"/>
        <end position="337"/>
    </location>
</feature>
<comment type="miscellaneous">
    <text evidence="14">Reaction proceeds by a ping-pong mechanism involving intermediate methylation of a conserved cysteine residue.</text>
</comment>
<keyword evidence="11 14" id="KW-0408">Iron</keyword>
<dbReference type="InterPro" id="IPR048641">
    <property type="entry name" value="RlmN_N"/>
</dbReference>
<protein>
    <recommendedName>
        <fullName evidence="14">Probable dual-specificity RNA methyltransferase RlmN</fullName>
        <ecNumber evidence="14">2.1.1.192</ecNumber>
    </recommendedName>
    <alternativeName>
        <fullName evidence="14">23S rRNA (adenine(2503)-C(2))-methyltransferase</fullName>
    </alternativeName>
    <alternativeName>
        <fullName evidence="14">23S rRNA m2A2503 methyltransferase</fullName>
    </alternativeName>
    <alternativeName>
        <fullName evidence="14">Ribosomal RNA large subunit methyltransferase N</fullName>
    </alternativeName>
    <alternativeName>
        <fullName evidence="14">tRNA (adenine(37)-C(2))-methyltransferase</fullName>
    </alternativeName>
    <alternativeName>
        <fullName evidence="14">tRNA m2A37 methyltransferase</fullName>
    </alternativeName>
</protein>
<comment type="subcellular location">
    <subcellularLocation>
        <location evidence="1 14">Cytoplasm</location>
    </subcellularLocation>
</comment>
<dbReference type="InterPro" id="IPR040072">
    <property type="entry name" value="Methyltransferase_A"/>
</dbReference>
<feature type="binding site" evidence="14">
    <location>
        <position position="125"/>
    </location>
    <ligand>
        <name>[4Fe-4S] cluster</name>
        <dbReference type="ChEBI" id="CHEBI:49883"/>
        <note>4Fe-4S-S-AdoMet</note>
    </ligand>
</feature>
<keyword evidence="17" id="KW-1185">Reference proteome</keyword>
<evidence type="ECO:0000259" key="15">
    <source>
        <dbReference type="PROSITE" id="PS51918"/>
    </source>
</evidence>
<keyword evidence="8 14" id="KW-0949">S-adenosyl-L-methionine</keyword>
<dbReference type="GO" id="GO:0051539">
    <property type="term" value="F:4 iron, 4 sulfur cluster binding"/>
    <property type="evidence" value="ECO:0007669"/>
    <property type="project" value="UniProtKB-UniRule"/>
</dbReference>
<proteinExistence type="inferred from homology"/>
<dbReference type="GO" id="GO:0070475">
    <property type="term" value="P:rRNA base methylation"/>
    <property type="evidence" value="ECO:0007669"/>
    <property type="project" value="UniProtKB-UniRule"/>
</dbReference>
<dbReference type="AlphaFoldDB" id="A0A2C8F962"/>
<keyword evidence="6 14" id="KW-0489">Methyltransferase</keyword>
<dbReference type="InterPro" id="IPR027492">
    <property type="entry name" value="RNA_MTrfase_RlmN"/>
</dbReference>
<keyword evidence="3 14" id="KW-0004">4Fe-4S</keyword>
<comment type="catalytic activity">
    <reaction evidence="14">
        <text>adenosine(2503) in 23S rRNA + 2 reduced [2Fe-2S]-[ferredoxin] + 2 S-adenosyl-L-methionine = 2-methyladenosine(2503) in 23S rRNA + 5'-deoxyadenosine + L-methionine + 2 oxidized [2Fe-2S]-[ferredoxin] + S-adenosyl-L-homocysteine</text>
        <dbReference type="Rhea" id="RHEA:42916"/>
        <dbReference type="Rhea" id="RHEA-COMP:10000"/>
        <dbReference type="Rhea" id="RHEA-COMP:10001"/>
        <dbReference type="Rhea" id="RHEA-COMP:10152"/>
        <dbReference type="Rhea" id="RHEA-COMP:10282"/>
        <dbReference type="ChEBI" id="CHEBI:17319"/>
        <dbReference type="ChEBI" id="CHEBI:33737"/>
        <dbReference type="ChEBI" id="CHEBI:33738"/>
        <dbReference type="ChEBI" id="CHEBI:57844"/>
        <dbReference type="ChEBI" id="CHEBI:57856"/>
        <dbReference type="ChEBI" id="CHEBI:59789"/>
        <dbReference type="ChEBI" id="CHEBI:74411"/>
        <dbReference type="ChEBI" id="CHEBI:74497"/>
        <dbReference type="EC" id="2.1.1.192"/>
    </reaction>
</comment>
<evidence type="ECO:0000256" key="9">
    <source>
        <dbReference type="ARBA" id="ARBA00022694"/>
    </source>
</evidence>
<dbReference type="SFLD" id="SFLDG01062">
    <property type="entry name" value="methyltransferase_(Class_A)"/>
    <property type="match status" value="1"/>
</dbReference>
<dbReference type="SFLD" id="SFLDF00275">
    <property type="entry name" value="adenosine_C2_methyltransferase"/>
    <property type="match status" value="1"/>
</dbReference>
<evidence type="ECO:0000256" key="12">
    <source>
        <dbReference type="ARBA" id="ARBA00023014"/>
    </source>
</evidence>
<dbReference type="PIRSF" id="PIRSF006004">
    <property type="entry name" value="CHP00048"/>
    <property type="match status" value="1"/>
</dbReference>
<evidence type="ECO:0000313" key="17">
    <source>
        <dbReference type="Proteomes" id="UP000219215"/>
    </source>
</evidence>
<feature type="active site" description="S-methylcysteine intermediate" evidence="14">
    <location>
        <position position="342"/>
    </location>
</feature>
<organism evidence="16 17">
    <name type="scientific">Pseudodesulfovibrio profundus</name>
    <dbReference type="NCBI Taxonomy" id="57320"/>
    <lineage>
        <taxon>Bacteria</taxon>
        <taxon>Pseudomonadati</taxon>
        <taxon>Thermodesulfobacteriota</taxon>
        <taxon>Desulfovibrionia</taxon>
        <taxon>Desulfovibrionales</taxon>
        <taxon>Desulfovibrionaceae</taxon>
    </lineage>
</organism>
<feature type="active site" description="Proton acceptor" evidence="14">
    <location>
        <position position="98"/>
    </location>
</feature>
<sequence length="351" mass="40097">MPYKVHAMQNLIELNKNDLEAFVVEDLKLPRFRSEQLWQWLWQKRVRTIDDMTNLSKPLREQLKGMAEIVWPEIAKVQQSKDGTIKFLLRLADGKLVETVLIPMQDRYSQCLSTQVGCAMGCTFCNTGLLGFERNLTYGEIMGQILVGRQYLEDQGMNPLKNLVFMGMGEPLLNLDTLLRVLDDLPCERGLSLSWRRSMVSTVGFPDKLRILGEREVALPAISLHAPTQELRAKIMPKAAKVHLNDLMAALKAYPMRPRERITFEYLLLKDVNDSLEHADQLARLIDRKKGKINLIAYNPIEGMPYGAPDRDKVEAFEKRLWDHGLTAFIRRSMGSDIKAACGQLKAEDVQ</sequence>
<dbReference type="GO" id="GO:0046872">
    <property type="term" value="F:metal ion binding"/>
    <property type="evidence" value="ECO:0007669"/>
    <property type="project" value="UniProtKB-KW"/>
</dbReference>
<feature type="binding site" evidence="14">
    <location>
        <position position="122"/>
    </location>
    <ligand>
        <name>[4Fe-4S] cluster</name>
        <dbReference type="ChEBI" id="CHEBI:49883"/>
        <note>4Fe-4S-S-AdoMet</note>
    </ligand>
</feature>
<reference evidence="17" key="1">
    <citation type="submission" date="2017-09" db="EMBL/GenBank/DDBJ databases">
        <authorList>
            <person name="Regsiter A."/>
            <person name="William W."/>
        </authorList>
    </citation>
    <scope>NUCLEOTIDE SEQUENCE [LARGE SCALE GENOMIC DNA]</scope>
    <source>
        <strain evidence="17">500-1</strain>
    </source>
</reference>
<dbReference type="GO" id="GO:0030488">
    <property type="term" value="P:tRNA methylation"/>
    <property type="evidence" value="ECO:0007669"/>
    <property type="project" value="UniProtKB-UniRule"/>
</dbReference>
<keyword evidence="9 14" id="KW-0819">tRNA processing</keyword>
<dbReference type="SUPFAM" id="SSF102114">
    <property type="entry name" value="Radical SAM enzymes"/>
    <property type="match status" value="1"/>
</dbReference>
<dbReference type="GO" id="GO:0002935">
    <property type="term" value="F:tRNA (adenine(37)-C2)-methyltransferase activity"/>
    <property type="evidence" value="ECO:0007669"/>
    <property type="project" value="UniProtKB-UniRule"/>
</dbReference>
<comment type="catalytic activity">
    <reaction evidence="14">
        <text>adenosine(37) in tRNA + 2 reduced [2Fe-2S]-[ferredoxin] + 2 S-adenosyl-L-methionine = 2-methyladenosine(37) in tRNA + 5'-deoxyadenosine + L-methionine + 2 oxidized [2Fe-2S]-[ferredoxin] + S-adenosyl-L-homocysteine</text>
        <dbReference type="Rhea" id="RHEA:43332"/>
        <dbReference type="Rhea" id="RHEA-COMP:10000"/>
        <dbReference type="Rhea" id="RHEA-COMP:10001"/>
        <dbReference type="Rhea" id="RHEA-COMP:10162"/>
        <dbReference type="Rhea" id="RHEA-COMP:10485"/>
        <dbReference type="ChEBI" id="CHEBI:17319"/>
        <dbReference type="ChEBI" id="CHEBI:33737"/>
        <dbReference type="ChEBI" id="CHEBI:33738"/>
        <dbReference type="ChEBI" id="CHEBI:57844"/>
        <dbReference type="ChEBI" id="CHEBI:57856"/>
        <dbReference type="ChEBI" id="CHEBI:59789"/>
        <dbReference type="ChEBI" id="CHEBI:74411"/>
        <dbReference type="ChEBI" id="CHEBI:74497"/>
        <dbReference type="EC" id="2.1.1.192"/>
    </reaction>
</comment>
<evidence type="ECO:0000256" key="13">
    <source>
        <dbReference type="ARBA" id="ARBA00023157"/>
    </source>
</evidence>
<dbReference type="NCBIfam" id="TIGR00048">
    <property type="entry name" value="rRNA_mod_RlmN"/>
    <property type="match status" value="1"/>
</dbReference>
<evidence type="ECO:0000256" key="3">
    <source>
        <dbReference type="ARBA" id="ARBA00022485"/>
    </source>
</evidence>